<keyword evidence="6" id="KW-0732">Signal</keyword>
<dbReference type="GO" id="GO:0005576">
    <property type="term" value="C:extracellular region"/>
    <property type="evidence" value="ECO:0007669"/>
    <property type="project" value="UniProtKB-SubCell"/>
</dbReference>
<evidence type="ECO:0000256" key="6">
    <source>
        <dbReference type="SAM" id="SignalP"/>
    </source>
</evidence>
<protein>
    <submittedName>
        <fullName evidence="8">Lytic polysaccharide monooxygenase</fullName>
    </submittedName>
</protein>
<evidence type="ECO:0000259" key="7">
    <source>
        <dbReference type="Pfam" id="PF03443"/>
    </source>
</evidence>
<keyword evidence="4" id="KW-1015">Disulfide bond</keyword>
<evidence type="ECO:0000256" key="4">
    <source>
        <dbReference type="ARBA" id="ARBA00023157"/>
    </source>
</evidence>
<comment type="cofactor">
    <cofactor evidence="1">
        <name>Cu(2+)</name>
        <dbReference type="ChEBI" id="CHEBI:29036"/>
    </cofactor>
</comment>
<organism evidence="8 9">
    <name type="scientific">Hyaloscypha hepaticicola</name>
    <dbReference type="NCBI Taxonomy" id="2082293"/>
    <lineage>
        <taxon>Eukaryota</taxon>
        <taxon>Fungi</taxon>
        <taxon>Dikarya</taxon>
        <taxon>Ascomycota</taxon>
        <taxon>Pezizomycotina</taxon>
        <taxon>Leotiomycetes</taxon>
        <taxon>Helotiales</taxon>
        <taxon>Hyaloscyphaceae</taxon>
        <taxon>Hyaloscypha</taxon>
    </lineage>
</organism>
<evidence type="ECO:0000256" key="1">
    <source>
        <dbReference type="ARBA" id="ARBA00001973"/>
    </source>
</evidence>
<keyword evidence="3" id="KW-0964">Secreted</keyword>
<accession>A0A2J6PUM6</accession>
<keyword evidence="8" id="KW-0503">Monooxygenase</keyword>
<comment type="subcellular location">
    <subcellularLocation>
        <location evidence="2">Secreted</location>
    </subcellularLocation>
</comment>
<feature type="signal peptide" evidence="6">
    <location>
        <begin position="1"/>
        <end position="16"/>
    </location>
</feature>
<evidence type="ECO:0000313" key="8">
    <source>
        <dbReference type="EMBL" id="PMD17732.1"/>
    </source>
</evidence>
<dbReference type="STRING" id="1745343.A0A2J6PUM6"/>
<dbReference type="InterPro" id="IPR049892">
    <property type="entry name" value="AA9"/>
</dbReference>
<evidence type="ECO:0000256" key="3">
    <source>
        <dbReference type="ARBA" id="ARBA00022525"/>
    </source>
</evidence>
<evidence type="ECO:0000256" key="2">
    <source>
        <dbReference type="ARBA" id="ARBA00004613"/>
    </source>
</evidence>
<dbReference type="Gene3D" id="2.70.50.70">
    <property type="match status" value="1"/>
</dbReference>
<dbReference type="PANTHER" id="PTHR33353">
    <property type="entry name" value="PUTATIVE (AFU_ORTHOLOGUE AFUA_1G12560)-RELATED"/>
    <property type="match status" value="1"/>
</dbReference>
<keyword evidence="9" id="KW-1185">Reference proteome</keyword>
<dbReference type="Proteomes" id="UP000235672">
    <property type="component" value="Unassembled WGS sequence"/>
</dbReference>
<evidence type="ECO:0000256" key="5">
    <source>
        <dbReference type="ARBA" id="ARBA00023180"/>
    </source>
</evidence>
<dbReference type="AlphaFoldDB" id="A0A2J6PUM6"/>
<dbReference type="GO" id="GO:0004497">
    <property type="term" value="F:monooxygenase activity"/>
    <property type="evidence" value="ECO:0007669"/>
    <property type="project" value="UniProtKB-KW"/>
</dbReference>
<reference evidence="8 9" key="1">
    <citation type="submission" date="2016-05" db="EMBL/GenBank/DDBJ databases">
        <title>A degradative enzymes factory behind the ericoid mycorrhizal symbiosis.</title>
        <authorList>
            <consortium name="DOE Joint Genome Institute"/>
            <person name="Martino E."/>
            <person name="Morin E."/>
            <person name="Grelet G."/>
            <person name="Kuo A."/>
            <person name="Kohler A."/>
            <person name="Daghino S."/>
            <person name="Barry K."/>
            <person name="Choi C."/>
            <person name="Cichocki N."/>
            <person name="Clum A."/>
            <person name="Copeland A."/>
            <person name="Hainaut M."/>
            <person name="Haridas S."/>
            <person name="Labutti K."/>
            <person name="Lindquist E."/>
            <person name="Lipzen A."/>
            <person name="Khouja H.-R."/>
            <person name="Murat C."/>
            <person name="Ohm R."/>
            <person name="Olson A."/>
            <person name="Spatafora J."/>
            <person name="Veneault-Fourrey C."/>
            <person name="Henrissat B."/>
            <person name="Grigoriev I."/>
            <person name="Martin F."/>
            <person name="Perotto S."/>
        </authorList>
    </citation>
    <scope>NUCLEOTIDE SEQUENCE [LARGE SCALE GENOMIC DNA]</scope>
    <source>
        <strain evidence="8 9">UAMH 7357</strain>
    </source>
</reference>
<dbReference type="EMBL" id="KZ613498">
    <property type="protein sequence ID" value="PMD17732.1"/>
    <property type="molecule type" value="Genomic_DNA"/>
</dbReference>
<dbReference type="PANTHER" id="PTHR33353:SF34">
    <property type="entry name" value="ENDO-BETA-1,4-GLUCANASE D"/>
    <property type="match status" value="1"/>
</dbReference>
<keyword evidence="5" id="KW-0325">Glycoprotein</keyword>
<feature type="chain" id="PRO_5014362446" evidence="6">
    <location>
        <begin position="17"/>
        <end position="161"/>
    </location>
</feature>
<gene>
    <name evidence="8" type="ORF">NA56DRAFT_707470</name>
</gene>
<sequence>MFTIIALLGMISMVAAHGHAQSIVRDGVFYDGYNVLDNGFVAPTAYANPDIICHKNATNALLAAPAKRGSKITTSLDIWHTSHKGPIIDMLANCNGPSETVDKTKLQFFKVDQMALLDPTPQYGSWSADVMMGNNFTWTIEIPSTSPQETISYVTKLVLCM</sequence>
<dbReference type="InterPro" id="IPR005103">
    <property type="entry name" value="AA9_LPMO"/>
</dbReference>
<dbReference type="Pfam" id="PF03443">
    <property type="entry name" value="AA9"/>
    <property type="match status" value="1"/>
</dbReference>
<feature type="domain" description="Auxiliary Activity family 9 catalytic" evidence="7">
    <location>
        <begin position="17"/>
        <end position="147"/>
    </location>
</feature>
<dbReference type="OrthoDB" id="4849160at2759"/>
<keyword evidence="8" id="KW-0560">Oxidoreductase</keyword>
<proteinExistence type="predicted"/>
<evidence type="ECO:0000313" key="9">
    <source>
        <dbReference type="Proteomes" id="UP000235672"/>
    </source>
</evidence>
<name>A0A2J6PUM6_9HELO</name>